<evidence type="ECO:0000313" key="2">
    <source>
        <dbReference type="EMBL" id="MCF4142223.1"/>
    </source>
</evidence>
<gene>
    <name evidence="2" type="ORF">L2W38_05305</name>
</gene>
<dbReference type="InterPro" id="IPR038461">
    <property type="entry name" value="Schlafen_AlbA_2_dom_sf"/>
</dbReference>
<accession>A0ABS9ELZ5</accession>
<evidence type="ECO:0000313" key="3">
    <source>
        <dbReference type="Proteomes" id="UP001200430"/>
    </source>
</evidence>
<comment type="caution">
    <text evidence="2">The sequence shown here is derived from an EMBL/GenBank/DDBJ whole genome shotgun (WGS) entry which is preliminary data.</text>
</comment>
<keyword evidence="3" id="KW-1185">Reference proteome</keyword>
<dbReference type="Gene3D" id="3.30.565.60">
    <property type="match status" value="1"/>
</dbReference>
<feature type="domain" description="Schlafen AlbA-2" evidence="1">
    <location>
        <begin position="16"/>
        <end position="142"/>
    </location>
</feature>
<dbReference type="InterPro" id="IPR007421">
    <property type="entry name" value="Schlafen_AlbA_2_dom"/>
</dbReference>
<dbReference type="Gene3D" id="3.30.950.30">
    <property type="entry name" value="Schlafen, AAA domain"/>
    <property type="match status" value="1"/>
</dbReference>
<dbReference type="EMBL" id="JAKGUD010000004">
    <property type="protein sequence ID" value="MCF4142223.1"/>
    <property type="molecule type" value="Genomic_DNA"/>
</dbReference>
<protein>
    <submittedName>
        <fullName evidence="2">DNA binding domain-containing protein</fullName>
    </submittedName>
</protein>
<evidence type="ECO:0000259" key="1">
    <source>
        <dbReference type="Pfam" id="PF04326"/>
    </source>
</evidence>
<reference evidence="2 3" key="1">
    <citation type="submission" date="2022-01" db="EMBL/GenBank/DDBJ databases">
        <title>Dethiosulfovibrio faecalis sp. nov., a novel proteolytic, non-sulfur-reducing bacterium isolated from a marine aquaculture solid waste bioreactor.</title>
        <authorList>
            <person name="Grabowski S."/>
            <person name="Apolinario E."/>
            <person name="Schneider N."/>
            <person name="Marshall C.W."/>
            <person name="Sowers K.R."/>
        </authorList>
    </citation>
    <scope>NUCLEOTIDE SEQUENCE [LARGE SCALE GENOMIC DNA]</scope>
    <source>
        <strain evidence="2 3">DSM 12537</strain>
    </source>
</reference>
<dbReference type="RefSeq" id="WP_236098982.1">
    <property type="nucleotide sequence ID" value="NZ_JAKGUD010000004.1"/>
</dbReference>
<dbReference type="Pfam" id="PF04326">
    <property type="entry name" value="SLFN_AlbA_2"/>
    <property type="match status" value="1"/>
</dbReference>
<dbReference type="Pfam" id="PF13749">
    <property type="entry name" value="HATPase_c_4"/>
    <property type="match status" value="1"/>
</dbReference>
<proteinExistence type="predicted"/>
<organism evidence="2 3">
    <name type="scientific">Dethiosulfovibrio marinus</name>
    <dbReference type="NCBI Taxonomy" id="133532"/>
    <lineage>
        <taxon>Bacteria</taxon>
        <taxon>Thermotogati</taxon>
        <taxon>Synergistota</taxon>
        <taxon>Synergistia</taxon>
        <taxon>Synergistales</taxon>
        <taxon>Dethiosulfovibrionaceae</taxon>
        <taxon>Dethiosulfovibrio</taxon>
    </lineage>
</organism>
<dbReference type="PANTHER" id="PTHR30595">
    <property type="entry name" value="GLPR-RELATED TRANSCRIPTIONAL REPRESSOR"/>
    <property type="match status" value="1"/>
</dbReference>
<dbReference type="Proteomes" id="UP001200430">
    <property type="component" value="Unassembled WGS sequence"/>
</dbReference>
<sequence>MFQATDELLRQIRLGEDSSLELKDLRYKGNQVNEPHRNSMADELAAMANTSSGVFVLGVDDKSRTIVGIPEDKLDVVETWLRGICNDLVTPQLFCRIRKLPVVAEDGVERVIVRVDVPKSLYVHQSPGGYYHRIGSSKRQMTPDILARLFQQRSQARIIRFDEQSVTSAPRECLEKTLWRKFKTPLSPDSDDDFLIKLKLLTQDDDGKICPSVSGILMACKNPQEFLPNAFIQAVAYRGTERDAAYQLDARDIFGPLDVQIIEAYKFVEKNMKVYAVKEPARRDIPQFAMQAIFEALVNAVAHRDYSIQGSKVRLHMFSDRVELFSPGAIPNTMTIESLPLRQSSRNELLTSLLARCPMPFADFPGERNFLMDKRGEGVPIILSVSEKLSGKRPEYRLIDDTELLLTIFAAQPPRQSPDGSAAFEPSSM</sequence>
<dbReference type="PANTHER" id="PTHR30595:SF6">
    <property type="entry name" value="SCHLAFEN ALBA-2 DOMAIN-CONTAINING PROTEIN"/>
    <property type="match status" value="1"/>
</dbReference>
<name>A0ABS9ELZ5_9BACT</name>
<dbReference type="InterPro" id="IPR038475">
    <property type="entry name" value="RecG_C_sf"/>
</dbReference>